<dbReference type="AlphaFoldDB" id="A0A084QS39"/>
<sequence length="120" mass="13398">MLKRPNMLFVVKDCLSSEYPVILSAIPGVHSPVHQANNATSMRSMLDLTRLYEEGEDVDANIALKRILAIADMLAAYRLPLSIPVAHFKFEPMSIPEDHRWAMRNTPPQFRPKPGGKSAG</sequence>
<dbReference type="HOGENOM" id="CLU_2051201_0_0_1"/>
<dbReference type="InParanoid" id="A0A084QS39"/>
<name>A0A084QS39_STAC4</name>
<feature type="region of interest" description="Disordered" evidence="1">
    <location>
        <begin position="101"/>
        <end position="120"/>
    </location>
</feature>
<accession>A0A084QS39</accession>
<keyword evidence="3" id="KW-1185">Reference proteome</keyword>
<evidence type="ECO:0000256" key="1">
    <source>
        <dbReference type="SAM" id="MobiDB-lite"/>
    </source>
</evidence>
<dbReference type="EMBL" id="KL660395">
    <property type="protein sequence ID" value="KFA66774.1"/>
    <property type="molecule type" value="Genomic_DNA"/>
</dbReference>
<evidence type="ECO:0000313" key="2">
    <source>
        <dbReference type="EMBL" id="KFA66774.1"/>
    </source>
</evidence>
<dbReference type="Proteomes" id="UP000028524">
    <property type="component" value="Unassembled WGS sequence"/>
</dbReference>
<proteinExistence type="predicted"/>
<reference evidence="2 3" key="1">
    <citation type="journal article" date="2014" name="BMC Genomics">
        <title>Comparative genome sequencing reveals chemotype-specific gene clusters in the toxigenic black mold Stachybotrys.</title>
        <authorList>
            <person name="Semeiks J."/>
            <person name="Borek D."/>
            <person name="Otwinowski Z."/>
            <person name="Grishin N.V."/>
        </authorList>
    </citation>
    <scope>NUCLEOTIDE SEQUENCE [LARGE SCALE GENOMIC DNA]</scope>
    <source>
        <strain evidence="2 3">IBT 40285</strain>
    </source>
</reference>
<gene>
    <name evidence="2" type="ORF">S40285_10297</name>
</gene>
<organism evidence="2 3">
    <name type="scientific">Stachybotrys chlorohalonatus (strain IBT 40285)</name>
    <dbReference type="NCBI Taxonomy" id="1283841"/>
    <lineage>
        <taxon>Eukaryota</taxon>
        <taxon>Fungi</taxon>
        <taxon>Dikarya</taxon>
        <taxon>Ascomycota</taxon>
        <taxon>Pezizomycotina</taxon>
        <taxon>Sordariomycetes</taxon>
        <taxon>Hypocreomycetidae</taxon>
        <taxon>Hypocreales</taxon>
        <taxon>Stachybotryaceae</taxon>
        <taxon>Stachybotrys</taxon>
    </lineage>
</organism>
<evidence type="ECO:0000313" key="3">
    <source>
        <dbReference type="Proteomes" id="UP000028524"/>
    </source>
</evidence>
<protein>
    <submittedName>
        <fullName evidence="2">Uncharacterized protein</fullName>
    </submittedName>
</protein>